<gene>
    <name evidence="6" type="ORF">IX83_06250</name>
</gene>
<dbReference type="OrthoDB" id="9800643at2"/>
<feature type="domain" description="Release factor glutamine methyltransferase N-terminal" evidence="5">
    <location>
        <begin position="28"/>
        <end position="87"/>
    </location>
</feature>
<dbReference type="CDD" id="cd02440">
    <property type="entry name" value="AdoMet_MTases"/>
    <property type="match status" value="1"/>
</dbReference>
<keyword evidence="1 6" id="KW-0489">Methyltransferase</keyword>
<dbReference type="STRING" id="1072685.IX83_06250"/>
<dbReference type="RefSeq" id="WP_038500307.1">
    <property type="nucleotide sequence ID" value="NZ_AFWK01000015.1"/>
</dbReference>
<dbReference type="PROSITE" id="PS00092">
    <property type="entry name" value="N6_MTASE"/>
    <property type="match status" value="1"/>
</dbReference>
<dbReference type="InterPro" id="IPR007848">
    <property type="entry name" value="Small_mtfrase_dom"/>
</dbReference>
<evidence type="ECO:0000259" key="4">
    <source>
        <dbReference type="Pfam" id="PF05175"/>
    </source>
</evidence>
<dbReference type="InterPro" id="IPR040758">
    <property type="entry name" value="PrmC_N"/>
</dbReference>
<keyword evidence="7" id="KW-1185">Reference proteome</keyword>
<dbReference type="NCBIfam" id="TIGR03533">
    <property type="entry name" value="L3_gln_methyl"/>
    <property type="match status" value="1"/>
</dbReference>
<dbReference type="eggNOG" id="COG2890">
    <property type="taxonomic scope" value="Bacteria"/>
</dbReference>
<dbReference type="Gene3D" id="1.10.8.10">
    <property type="entry name" value="DNA helicase RuvA subunit, C-terminal domain"/>
    <property type="match status" value="1"/>
</dbReference>
<keyword evidence="2 6" id="KW-0808">Transferase</keyword>
<dbReference type="InterPro" id="IPR004556">
    <property type="entry name" value="HemK-like"/>
</dbReference>
<evidence type="ECO:0000313" key="6">
    <source>
        <dbReference type="EMBL" id="AIL32967.1"/>
    </source>
</evidence>
<dbReference type="InterPro" id="IPR002052">
    <property type="entry name" value="DNA_methylase_N6_adenine_CS"/>
</dbReference>
<name>A0A077DHF5_9BURK</name>
<evidence type="ECO:0000256" key="2">
    <source>
        <dbReference type="ARBA" id="ARBA00022679"/>
    </source>
</evidence>
<dbReference type="KEGG" id="bpsi:IX83_06250"/>
<organism evidence="6 7">
    <name type="scientific">Basilea psittacipulmonis DSM 24701</name>
    <dbReference type="NCBI Taxonomy" id="1072685"/>
    <lineage>
        <taxon>Bacteria</taxon>
        <taxon>Pseudomonadati</taxon>
        <taxon>Pseudomonadota</taxon>
        <taxon>Betaproteobacteria</taxon>
        <taxon>Burkholderiales</taxon>
        <taxon>Alcaligenaceae</taxon>
        <taxon>Basilea</taxon>
    </lineage>
</organism>
<dbReference type="PIRSF" id="PIRSF037167">
    <property type="entry name" value="Mtase_YfcB_prd"/>
    <property type="match status" value="1"/>
</dbReference>
<dbReference type="PANTHER" id="PTHR47806:SF1">
    <property type="entry name" value="RIBOSOMAL PROTEIN UL3 GLUTAMINE METHYLTRANSFERASE"/>
    <property type="match status" value="1"/>
</dbReference>
<dbReference type="Gene3D" id="3.40.50.150">
    <property type="entry name" value="Vaccinia Virus protein VP39"/>
    <property type="match status" value="1"/>
</dbReference>
<dbReference type="Pfam" id="PF05175">
    <property type="entry name" value="MTS"/>
    <property type="match status" value="1"/>
</dbReference>
<evidence type="ECO:0000313" key="7">
    <source>
        <dbReference type="Proteomes" id="UP000028945"/>
    </source>
</evidence>
<protein>
    <submittedName>
        <fullName evidence="6">SAM-dependent methyltransferase</fullName>
    </submittedName>
</protein>
<dbReference type="Pfam" id="PF17827">
    <property type="entry name" value="PrmC_N"/>
    <property type="match status" value="1"/>
</dbReference>
<accession>A0A077DHF5</accession>
<feature type="domain" description="Methyltransferase small" evidence="4">
    <location>
        <begin position="126"/>
        <end position="211"/>
    </location>
</feature>
<dbReference type="NCBIfam" id="TIGR00536">
    <property type="entry name" value="hemK_fam"/>
    <property type="match status" value="1"/>
</dbReference>
<reference evidence="6 7" key="1">
    <citation type="journal article" date="2014" name="BMC Genomics">
        <title>A genomic perspective on a new bacterial genus and species from the Alcaligenaceae family, Basilea psittacipulmonis.</title>
        <authorList>
            <person name="Whiteson K.L."/>
            <person name="Hernandez D."/>
            <person name="Lazarevic V."/>
            <person name="Gaia N."/>
            <person name="Farinelli L."/>
            <person name="Francois P."/>
            <person name="Pilo P."/>
            <person name="Frey J."/>
            <person name="Schrenzel J."/>
        </authorList>
    </citation>
    <scope>NUCLEOTIDE SEQUENCE [LARGE SCALE GENOMIC DNA]</scope>
    <source>
        <strain evidence="6 7">DSM 24701</strain>
    </source>
</reference>
<dbReference type="InterPro" id="IPR017127">
    <property type="entry name" value="Ribosome_uL3_MTase"/>
</dbReference>
<dbReference type="EMBL" id="CP009238">
    <property type="protein sequence ID" value="AIL32967.1"/>
    <property type="molecule type" value="Genomic_DNA"/>
</dbReference>
<dbReference type="GO" id="GO:0032259">
    <property type="term" value="P:methylation"/>
    <property type="evidence" value="ECO:0007669"/>
    <property type="project" value="UniProtKB-KW"/>
</dbReference>
<dbReference type="GO" id="GO:0036009">
    <property type="term" value="F:protein-glutamine N-methyltransferase activity"/>
    <property type="evidence" value="ECO:0007669"/>
    <property type="project" value="InterPro"/>
</dbReference>
<dbReference type="GO" id="GO:0003676">
    <property type="term" value="F:nucleic acid binding"/>
    <property type="evidence" value="ECO:0007669"/>
    <property type="project" value="InterPro"/>
</dbReference>
<dbReference type="AlphaFoldDB" id="A0A077DHF5"/>
<dbReference type="PANTHER" id="PTHR47806">
    <property type="entry name" value="50S RIBOSOMAL PROTEIN L3 GLUTAMINE METHYLTRANSFERASE"/>
    <property type="match status" value="1"/>
</dbReference>
<dbReference type="GO" id="GO:0005829">
    <property type="term" value="C:cytosol"/>
    <property type="evidence" value="ECO:0007669"/>
    <property type="project" value="TreeGrafter"/>
</dbReference>
<dbReference type="HOGENOM" id="CLU_018398_5_1_4"/>
<dbReference type="InterPro" id="IPR029063">
    <property type="entry name" value="SAM-dependent_MTases_sf"/>
</dbReference>
<evidence type="ECO:0000259" key="5">
    <source>
        <dbReference type="Pfam" id="PF17827"/>
    </source>
</evidence>
<sequence length="291" mass="32763">MYDSLTTVRDLIRYAITEFNKARLFFGHGSDNVYDEAVYLVLHSLHLPLDRLEPFMDAHVTSQEKAQCLALIEQRVSTRKPLAYLTGEAWLQGERFISREGVIVPRSPIAELLAERLEPWIEDPDAPLHILDMCTGSGCLAILATKAFPQAAVDAVDICDQALDLAEENIELHAAPVTLIKSNIFSEVPNDDPYDLMICNPPYVNQQSMKNLPAEYLHEPRLALAGGQDGMDFIREFLKQAPDYLTDHGLIVLEIGHEAVHFEQAFPELNFTYLSTMTQEQSIVLIQARDL</sequence>
<evidence type="ECO:0000256" key="3">
    <source>
        <dbReference type="ARBA" id="ARBA00022691"/>
    </source>
</evidence>
<proteinExistence type="predicted"/>
<keyword evidence="3" id="KW-0949">S-adenosyl-L-methionine</keyword>
<evidence type="ECO:0000256" key="1">
    <source>
        <dbReference type="ARBA" id="ARBA00022603"/>
    </source>
</evidence>
<dbReference type="SUPFAM" id="SSF53335">
    <property type="entry name" value="S-adenosyl-L-methionine-dependent methyltransferases"/>
    <property type="match status" value="1"/>
</dbReference>
<dbReference type="Proteomes" id="UP000028945">
    <property type="component" value="Chromosome"/>
</dbReference>